<proteinExistence type="predicted"/>
<evidence type="ECO:0008006" key="3">
    <source>
        <dbReference type="Google" id="ProtNLM"/>
    </source>
</evidence>
<dbReference type="Proteomes" id="UP000002016">
    <property type="component" value="Chromosome"/>
</dbReference>
<sequence length="90" mass="11037">MWFFGLFKKKKREKSRETAYKRLETILERRRPVAVTEVIPKQEFEENSEKIKERIVDWVSDTFKVDRERVKVEFEEHNGYIVIITNVLFE</sequence>
<accession>A8F3I5</accession>
<dbReference type="GO" id="GO:0032955">
    <property type="term" value="P:regulation of division septum assembly"/>
    <property type="evidence" value="ECO:0007669"/>
    <property type="project" value="InterPro"/>
</dbReference>
<organism evidence="1 2">
    <name type="scientific">Pseudothermotoga lettingae (strain ATCC BAA-301 / DSM 14385 / NBRC 107922 / TMO)</name>
    <name type="common">Thermotoga lettingae</name>
    <dbReference type="NCBI Taxonomy" id="416591"/>
    <lineage>
        <taxon>Bacteria</taxon>
        <taxon>Thermotogati</taxon>
        <taxon>Thermotogota</taxon>
        <taxon>Thermotogae</taxon>
        <taxon>Thermotogales</taxon>
        <taxon>Thermotogaceae</taxon>
        <taxon>Pseudothermotoga</taxon>
    </lineage>
</organism>
<keyword evidence="2" id="KW-1185">Reference proteome</keyword>
<gene>
    <name evidence="1" type="ordered locus">Tlet_0149</name>
</gene>
<dbReference type="Gene3D" id="3.30.1070.10">
    <property type="entry name" value="Cell division topological specificity factor MinE"/>
    <property type="match status" value="1"/>
</dbReference>
<reference evidence="1 2" key="2">
    <citation type="journal article" date="2009" name="Proc. Natl. Acad. Sci. U.S.A.">
        <title>On the chimeric nature, thermophilic origin, and phylogenetic placement of the Thermotogales.</title>
        <authorList>
            <person name="Zhaxybayeva O."/>
            <person name="Swithers K.S."/>
            <person name="Lapierre P."/>
            <person name="Fournier G.P."/>
            <person name="Bickhart D.M."/>
            <person name="DeBoy R.T."/>
            <person name="Nelson K.E."/>
            <person name="Nesbo C.L."/>
            <person name="Doolittle W.F."/>
            <person name="Gogarten J.P."/>
            <person name="Noll K.M."/>
        </authorList>
    </citation>
    <scope>NUCLEOTIDE SEQUENCE [LARGE SCALE GENOMIC DNA]</scope>
    <source>
        <strain evidence="2">ATCC BAA-301 / DSM 14385 / NBRC 107922 / TMO</strain>
    </source>
</reference>
<dbReference type="eggNOG" id="COG0851">
    <property type="taxonomic scope" value="Bacteria"/>
</dbReference>
<dbReference type="InterPro" id="IPR036707">
    <property type="entry name" value="MinE_sf"/>
</dbReference>
<reference evidence="1 2" key="1">
    <citation type="submission" date="2007-08" db="EMBL/GenBank/DDBJ databases">
        <title>Complete sequence of Thermotoga lettingae TMO.</title>
        <authorList>
            <consortium name="US DOE Joint Genome Institute"/>
            <person name="Copeland A."/>
            <person name="Lucas S."/>
            <person name="Lapidus A."/>
            <person name="Barry K."/>
            <person name="Glavina del Rio T."/>
            <person name="Dalin E."/>
            <person name="Tice H."/>
            <person name="Pitluck S."/>
            <person name="Foster B."/>
            <person name="Bruce D."/>
            <person name="Schmutz J."/>
            <person name="Larimer F."/>
            <person name="Land M."/>
            <person name="Hauser L."/>
            <person name="Kyrpides N."/>
            <person name="Mikhailova N."/>
            <person name="Nelson K."/>
            <person name="Gogarten J.P."/>
            <person name="Noll K."/>
            <person name="Richardson P."/>
        </authorList>
    </citation>
    <scope>NUCLEOTIDE SEQUENCE [LARGE SCALE GENOMIC DNA]</scope>
    <source>
        <strain evidence="2">ATCC BAA-301 / DSM 14385 / NBRC 107922 / TMO</strain>
    </source>
</reference>
<dbReference type="AlphaFoldDB" id="A8F3I5"/>
<dbReference type="KEGG" id="tle:Tlet_0149"/>
<dbReference type="OrthoDB" id="48648at2"/>
<evidence type="ECO:0000313" key="2">
    <source>
        <dbReference type="Proteomes" id="UP000002016"/>
    </source>
</evidence>
<dbReference type="EMBL" id="CP000812">
    <property type="protein sequence ID" value="ABV32719.1"/>
    <property type="molecule type" value="Genomic_DNA"/>
</dbReference>
<name>A8F3I5_PSELT</name>
<dbReference type="GO" id="GO:0051301">
    <property type="term" value="P:cell division"/>
    <property type="evidence" value="ECO:0007669"/>
    <property type="project" value="InterPro"/>
</dbReference>
<protein>
    <recommendedName>
        <fullName evidence="3">Cell division topological specificity factor MinE</fullName>
    </recommendedName>
</protein>
<dbReference type="HOGENOM" id="CLU_187549_0_0_0"/>
<evidence type="ECO:0000313" key="1">
    <source>
        <dbReference type="EMBL" id="ABV32719.1"/>
    </source>
</evidence>
<dbReference type="RefSeq" id="WP_012002200.1">
    <property type="nucleotide sequence ID" value="NC_009828.1"/>
</dbReference>
<dbReference type="STRING" id="416591.Tlet_0149"/>